<feature type="transmembrane region" description="Helical" evidence="1">
    <location>
        <begin position="14"/>
        <end position="41"/>
    </location>
</feature>
<evidence type="ECO:0000256" key="1">
    <source>
        <dbReference type="SAM" id="Phobius"/>
    </source>
</evidence>
<dbReference type="Proteomes" id="UP000694257">
    <property type="component" value="Chromosome"/>
</dbReference>
<evidence type="ECO:0000313" key="2">
    <source>
        <dbReference type="EMBL" id="QXN88521.1"/>
    </source>
</evidence>
<proteinExistence type="predicted"/>
<dbReference type="EMBL" id="CP078145">
    <property type="protein sequence ID" value="QXN88521.1"/>
    <property type="molecule type" value="Genomic_DNA"/>
</dbReference>
<keyword evidence="1" id="KW-0812">Transmembrane</keyword>
<dbReference type="RefSeq" id="WP_218469404.1">
    <property type="nucleotide sequence ID" value="NZ_BAABJN010000008.1"/>
</dbReference>
<protein>
    <submittedName>
        <fullName evidence="2">DUF1772 domain-containing protein</fullName>
    </submittedName>
</protein>
<keyword evidence="3" id="KW-1185">Reference proteome</keyword>
<organism evidence="2 3">
    <name type="scientific">Nocardia iowensis</name>
    <dbReference type="NCBI Taxonomy" id="204891"/>
    <lineage>
        <taxon>Bacteria</taxon>
        <taxon>Bacillati</taxon>
        <taxon>Actinomycetota</taxon>
        <taxon>Actinomycetes</taxon>
        <taxon>Mycobacteriales</taxon>
        <taxon>Nocardiaceae</taxon>
        <taxon>Nocardia</taxon>
    </lineage>
</organism>
<evidence type="ECO:0000313" key="3">
    <source>
        <dbReference type="Proteomes" id="UP000694257"/>
    </source>
</evidence>
<feature type="transmembrane region" description="Helical" evidence="1">
    <location>
        <begin position="61"/>
        <end position="81"/>
    </location>
</feature>
<keyword evidence="1" id="KW-0472">Membrane</keyword>
<reference evidence="2 3" key="1">
    <citation type="submission" date="2021-07" db="EMBL/GenBank/DDBJ databases">
        <title>Whole Genome Sequence of Nocardia Iowensis.</title>
        <authorList>
            <person name="Lamm A."/>
            <person name="Collins-Fairclough A.M."/>
            <person name="Bunk B."/>
            <person name="Sproer C."/>
        </authorList>
    </citation>
    <scope>NUCLEOTIDE SEQUENCE [LARGE SCALE GENOMIC DNA]</scope>
    <source>
        <strain evidence="2 3">NRRL 5646</strain>
    </source>
</reference>
<feature type="transmembrane region" description="Helical" evidence="1">
    <location>
        <begin position="93"/>
        <end position="117"/>
    </location>
</feature>
<accession>A0ABX8RGQ4</accession>
<keyword evidence="1" id="KW-1133">Transmembrane helix</keyword>
<dbReference type="Pfam" id="PF08592">
    <property type="entry name" value="Anthrone_oxy"/>
    <property type="match status" value="1"/>
</dbReference>
<gene>
    <name evidence="2" type="ORF">KV110_23280</name>
</gene>
<dbReference type="InterPro" id="IPR013901">
    <property type="entry name" value="Anthrone_oxy"/>
</dbReference>
<sequence>MTTTNDRTRGPDRWLTSAAAVATAINGGVFFDFSFVVMPGLRELPAAQGITAMQAFDRTAVTPPLMLMMFVTAALCVILIIRSIMTWGSASAPWILAAAIAFLLAAVVITGAANVPISASVDALDPSSTDAQTRWNDLYTQWLWWNHARTLTSITAAVGFTIALRPPPQPA</sequence>
<name>A0ABX8RGQ4_NOCIO</name>